<evidence type="ECO:0000313" key="9">
    <source>
        <dbReference type="Proteomes" id="UP000036756"/>
    </source>
</evidence>
<comment type="cofactor">
    <cofactor evidence="1">
        <name>a divalent metal cation</name>
        <dbReference type="ChEBI" id="CHEBI:60240"/>
    </cofactor>
</comment>
<dbReference type="OrthoDB" id="9771229at2"/>
<sequence length="293" mass="33492">MIKSMTGYGRGSAESDGKGFNVEIKSVNNRYLDINIRLPRMINSLEDRIRKEITSKVSRGKIDVYITLEDSSEKDVSIKVDDNMAKAYYNAYSHIKNLLGITEDIPLSLVSKAPDVIVVEKNEEDLEEIYKVLSLALSEALNMFVDMRQVEGEKLSEDVLNRCDDILSMMNTIEERSPTVVSEYREKITQRINEFLGEIEVDEARLLNEVAFFSDKCSITEEIVRLKSHILQLKDTLKNSNDSVGRKLDFLIQEMNRETNTIGSKANDLLITKTVVDIKSEIEKIREQIQNIE</sequence>
<evidence type="ECO:0000259" key="6">
    <source>
        <dbReference type="Pfam" id="PF03755"/>
    </source>
</evidence>
<accession>A0A0J8DAV6</accession>
<evidence type="ECO:0000256" key="2">
    <source>
        <dbReference type="ARBA" id="ARBA00022722"/>
    </source>
</evidence>
<evidence type="ECO:0000259" key="7">
    <source>
        <dbReference type="Pfam" id="PF08340"/>
    </source>
</evidence>
<proteinExistence type="inferred from homology"/>
<evidence type="ECO:0000256" key="3">
    <source>
        <dbReference type="ARBA" id="ARBA00022759"/>
    </source>
</evidence>
<dbReference type="InterPro" id="IPR013527">
    <property type="entry name" value="YicC-like_N"/>
</dbReference>
<organism evidence="8 9">
    <name type="scientific">Clostridium cylindrosporum DSM 605</name>
    <dbReference type="NCBI Taxonomy" id="1121307"/>
    <lineage>
        <taxon>Bacteria</taxon>
        <taxon>Bacillati</taxon>
        <taxon>Bacillota</taxon>
        <taxon>Clostridia</taxon>
        <taxon>Eubacteriales</taxon>
        <taxon>Clostridiaceae</taxon>
        <taxon>Clostridium</taxon>
    </lineage>
</organism>
<reference evidence="8 9" key="1">
    <citation type="submission" date="2015-06" db="EMBL/GenBank/DDBJ databases">
        <title>Draft genome sequence of the purine-degrading Clostridium cylindrosporum HC-1 (DSM 605).</title>
        <authorList>
            <person name="Poehlein A."/>
            <person name="Schiel-Bengelsdorf B."/>
            <person name="Bengelsdorf F."/>
            <person name="Daniel R."/>
            <person name="Duerre P."/>
        </authorList>
    </citation>
    <scope>NUCLEOTIDE SEQUENCE [LARGE SCALE GENOMIC DNA]</scope>
    <source>
        <strain evidence="8 9">DSM 605</strain>
    </source>
</reference>
<name>A0A0J8DAV6_CLOCY</name>
<evidence type="ECO:0000256" key="5">
    <source>
        <dbReference type="ARBA" id="ARBA00035648"/>
    </source>
</evidence>
<feature type="domain" description="Endoribonuclease YicC-like N-terminal" evidence="6">
    <location>
        <begin position="2"/>
        <end position="156"/>
    </location>
</feature>
<dbReference type="GO" id="GO:0004521">
    <property type="term" value="F:RNA endonuclease activity"/>
    <property type="evidence" value="ECO:0007669"/>
    <property type="project" value="InterPro"/>
</dbReference>
<dbReference type="PANTHER" id="PTHR30636:SF3">
    <property type="entry name" value="UPF0701 PROTEIN YICC"/>
    <property type="match status" value="1"/>
</dbReference>
<evidence type="ECO:0000256" key="4">
    <source>
        <dbReference type="ARBA" id="ARBA00022801"/>
    </source>
</evidence>
<dbReference type="Pfam" id="PF08340">
    <property type="entry name" value="YicC-like_C"/>
    <property type="match status" value="1"/>
</dbReference>
<gene>
    <name evidence="8" type="ORF">CLCY_2c02040</name>
</gene>
<dbReference type="PANTHER" id="PTHR30636">
    <property type="entry name" value="UPF0701 PROTEIN YICC"/>
    <property type="match status" value="1"/>
</dbReference>
<protein>
    <recommendedName>
        <fullName evidence="10">TIGR00255 family protein</fullName>
    </recommendedName>
</protein>
<keyword evidence="9" id="KW-1185">Reference proteome</keyword>
<dbReference type="Proteomes" id="UP000036756">
    <property type="component" value="Unassembled WGS sequence"/>
</dbReference>
<dbReference type="PATRIC" id="fig|1121307.3.peg.1061"/>
<dbReference type="GO" id="GO:0016787">
    <property type="term" value="F:hydrolase activity"/>
    <property type="evidence" value="ECO:0007669"/>
    <property type="project" value="UniProtKB-KW"/>
</dbReference>
<evidence type="ECO:0000256" key="1">
    <source>
        <dbReference type="ARBA" id="ARBA00001968"/>
    </source>
</evidence>
<dbReference type="InterPro" id="IPR005229">
    <property type="entry name" value="YicC/YloC-like"/>
</dbReference>
<evidence type="ECO:0008006" key="10">
    <source>
        <dbReference type="Google" id="ProtNLM"/>
    </source>
</evidence>
<dbReference type="STRING" id="1121307.CLCY_2c02040"/>
<keyword evidence="2" id="KW-0540">Nuclease</keyword>
<dbReference type="Pfam" id="PF03755">
    <property type="entry name" value="YicC-like_N"/>
    <property type="match status" value="1"/>
</dbReference>
<comment type="caution">
    <text evidence="8">The sequence shown here is derived from an EMBL/GenBank/DDBJ whole genome shotgun (WGS) entry which is preliminary data.</text>
</comment>
<keyword evidence="3" id="KW-0255">Endonuclease</keyword>
<keyword evidence="4" id="KW-0378">Hydrolase</keyword>
<dbReference type="EMBL" id="LFVU01000027">
    <property type="protein sequence ID" value="KMT21444.1"/>
    <property type="molecule type" value="Genomic_DNA"/>
</dbReference>
<dbReference type="AlphaFoldDB" id="A0A0J8DAV6"/>
<evidence type="ECO:0000313" key="8">
    <source>
        <dbReference type="EMBL" id="KMT21444.1"/>
    </source>
</evidence>
<dbReference type="RefSeq" id="WP_048570880.1">
    <property type="nucleotide sequence ID" value="NZ_LFVU01000027.1"/>
</dbReference>
<comment type="similarity">
    <text evidence="5">Belongs to the YicC/YloC family.</text>
</comment>
<dbReference type="InterPro" id="IPR013551">
    <property type="entry name" value="YicC-like_C"/>
</dbReference>
<dbReference type="NCBIfam" id="TIGR00255">
    <property type="entry name" value="YicC/YloC family endoribonuclease"/>
    <property type="match status" value="1"/>
</dbReference>
<feature type="domain" description="Endoribonuclease YicC-like C-terminal" evidence="7">
    <location>
        <begin position="173"/>
        <end position="293"/>
    </location>
</feature>